<evidence type="ECO:0000256" key="3">
    <source>
        <dbReference type="ARBA" id="ARBA00023043"/>
    </source>
</evidence>
<keyword evidence="4" id="KW-0406">Ion transport</keyword>
<keyword evidence="1" id="KW-0813">Transport</keyword>
<dbReference type="OrthoDB" id="2157354at2759"/>
<dbReference type="EMBL" id="JARK01000540">
    <property type="protein sequence ID" value="EYC36045.1"/>
    <property type="molecule type" value="Genomic_DNA"/>
</dbReference>
<dbReference type="GO" id="GO:0022857">
    <property type="term" value="F:transmembrane transporter activity"/>
    <property type="evidence" value="ECO:0007669"/>
    <property type="project" value="TreeGrafter"/>
</dbReference>
<dbReference type="GO" id="GO:1902495">
    <property type="term" value="C:transmembrane transporter complex"/>
    <property type="evidence" value="ECO:0007669"/>
    <property type="project" value="TreeGrafter"/>
</dbReference>
<dbReference type="InterPro" id="IPR052076">
    <property type="entry name" value="TRP_cation_channel"/>
</dbReference>
<keyword evidence="3" id="KW-0040">ANK repeat</keyword>
<keyword evidence="7" id="KW-0812">Transmembrane</keyword>
<organism evidence="8 9">
    <name type="scientific">Ancylostoma ceylanicum</name>
    <dbReference type="NCBI Taxonomy" id="53326"/>
    <lineage>
        <taxon>Eukaryota</taxon>
        <taxon>Metazoa</taxon>
        <taxon>Ecdysozoa</taxon>
        <taxon>Nematoda</taxon>
        <taxon>Chromadorea</taxon>
        <taxon>Rhabditida</taxon>
        <taxon>Rhabditina</taxon>
        <taxon>Rhabditomorpha</taxon>
        <taxon>Strongyloidea</taxon>
        <taxon>Ancylostomatidae</taxon>
        <taxon>Ancylostomatinae</taxon>
        <taxon>Ancylostoma</taxon>
    </lineage>
</organism>
<protein>
    <submittedName>
        <fullName evidence="8">Uncharacterized protein</fullName>
    </submittedName>
</protein>
<keyword evidence="5" id="KW-0325">Glycoprotein</keyword>
<evidence type="ECO:0000256" key="2">
    <source>
        <dbReference type="ARBA" id="ARBA00022737"/>
    </source>
</evidence>
<keyword evidence="7" id="KW-0472">Membrane</keyword>
<comment type="caution">
    <text evidence="8">The sequence shown here is derived from an EMBL/GenBank/DDBJ whole genome shotgun (WGS) entry which is preliminary data.</text>
</comment>
<keyword evidence="7" id="KW-1133">Transmembrane helix</keyword>
<gene>
    <name evidence="8" type="primary">Acey_s0940.g3140</name>
    <name evidence="8" type="ORF">Y032_0940g3140</name>
</gene>
<evidence type="ECO:0000313" key="9">
    <source>
        <dbReference type="Proteomes" id="UP000024635"/>
    </source>
</evidence>
<proteinExistence type="predicted"/>
<accession>A0A016W8X7</accession>
<dbReference type="AlphaFoldDB" id="A0A016W8X7"/>
<evidence type="ECO:0000256" key="1">
    <source>
        <dbReference type="ARBA" id="ARBA00022448"/>
    </source>
</evidence>
<dbReference type="STRING" id="53326.A0A016W8X7"/>
<evidence type="ECO:0000256" key="4">
    <source>
        <dbReference type="ARBA" id="ARBA00023065"/>
    </source>
</evidence>
<keyword evidence="2" id="KW-0677">Repeat</keyword>
<evidence type="ECO:0000313" key="8">
    <source>
        <dbReference type="EMBL" id="EYC36045.1"/>
    </source>
</evidence>
<dbReference type="PANTHER" id="PTHR47143:SF1">
    <property type="entry name" value="ION_TRANS DOMAIN-CONTAINING PROTEIN"/>
    <property type="match status" value="1"/>
</dbReference>
<sequence length="103" mass="11756">MPLARLRGRILFHVDAEKLSLLSHPLVLALLNYKWNSLGRYVYYLALTIYVVFLCFLTLFIIYTPAPFNVFNETHKGMVDHSPLLSDANATCPHIVGFSVIFI</sequence>
<dbReference type="Proteomes" id="UP000024635">
    <property type="component" value="Unassembled WGS sequence"/>
</dbReference>
<evidence type="ECO:0000256" key="7">
    <source>
        <dbReference type="SAM" id="Phobius"/>
    </source>
</evidence>
<dbReference type="GO" id="GO:0034220">
    <property type="term" value="P:monoatomic ion transmembrane transport"/>
    <property type="evidence" value="ECO:0007669"/>
    <property type="project" value="UniProtKB-KW"/>
</dbReference>
<name>A0A016W8X7_9BILA</name>
<keyword evidence="6" id="KW-0407">Ion channel</keyword>
<keyword evidence="9" id="KW-1185">Reference proteome</keyword>
<feature type="transmembrane region" description="Helical" evidence="7">
    <location>
        <begin position="41"/>
        <end position="63"/>
    </location>
</feature>
<dbReference type="PANTHER" id="PTHR47143">
    <property type="entry name" value="TRANSIENT RECEPTOR POTENTIAL CATION CHANNEL PROTEIN PAINLESS"/>
    <property type="match status" value="1"/>
</dbReference>
<evidence type="ECO:0000256" key="5">
    <source>
        <dbReference type="ARBA" id="ARBA00023180"/>
    </source>
</evidence>
<reference evidence="9" key="1">
    <citation type="journal article" date="2015" name="Nat. Genet.">
        <title>The genome and transcriptome of the zoonotic hookworm Ancylostoma ceylanicum identify infection-specific gene families.</title>
        <authorList>
            <person name="Schwarz E.M."/>
            <person name="Hu Y."/>
            <person name="Antoshechkin I."/>
            <person name="Miller M.M."/>
            <person name="Sternberg P.W."/>
            <person name="Aroian R.V."/>
        </authorList>
    </citation>
    <scope>NUCLEOTIDE SEQUENCE</scope>
    <source>
        <strain evidence="9">HY135</strain>
    </source>
</reference>
<evidence type="ECO:0000256" key="6">
    <source>
        <dbReference type="ARBA" id="ARBA00023303"/>
    </source>
</evidence>